<dbReference type="InterPro" id="IPR006059">
    <property type="entry name" value="SBP"/>
</dbReference>
<dbReference type="GO" id="GO:0042956">
    <property type="term" value="P:maltodextrin transmembrane transport"/>
    <property type="evidence" value="ECO:0007669"/>
    <property type="project" value="TreeGrafter"/>
</dbReference>
<dbReference type="Proteomes" id="UP000581688">
    <property type="component" value="Unassembled WGS sequence"/>
</dbReference>
<evidence type="ECO:0000313" key="5">
    <source>
        <dbReference type="EMBL" id="MBB6454606.1"/>
    </source>
</evidence>
<dbReference type="GO" id="GO:1901982">
    <property type="term" value="F:maltose binding"/>
    <property type="evidence" value="ECO:0007669"/>
    <property type="project" value="TreeGrafter"/>
</dbReference>
<keyword evidence="6" id="KW-1185">Reference proteome</keyword>
<dbReference type="SUPFAM" id="SSF53850">
    <property type="entry name" value="Periplasmic binding protein-like II"/>
    <property type="match status" value="1"/>
</dbReference>
<dbReference type="PANTHER" id="PTHR30061">
    <property type="entry name" value="MALTOSE-BINDING PERIPLASMIC PROTEIN"/>
    <property type="match status" value="1"/>
</dbReference>
<comment type="similarity">
    <text evidence="1">Belongs to the bacterial solute-binding protein 1 family.</text>
</comment>
<dbReference type="PANTHER" id="PTHR30061:SF50">
    <property type="entry name" value="MALTOSE_MALTODEXTRIN-BINDING PERIPLASMIC PROTEIN"/>
    <property type="match status" value="1"/>
</dbReference>
<gene>
    <name evidence="5" type="ORF">HNQ94_003095</name>
</gene>
<dbReference type="RefSeq" id="WP_174496995.1">
    <property type="nucleotide sequence ID" value="NZ_CADDWK010000010.1"/>
</dbReference>
<proteinExistence type="inferred from homology"/>
<reference evidence="5 6" key="1">
    <citation type="submission" date="2020-08" db="EMBL/GenBank/DDBJ databases">
        <title>Genomic Encyclopedia of Type Strains, Phase IV (KMG-IV): sequencing the most valuable type-strain genomes for metagenomic binning, comparative biology and taxonomic classification.</title>
        <authorList>
            <person name="Goeker M."/>
        </authorList>
    </citation>
    <scope>NUCLEOTIDE SEQUENCE [LARGE SCALE GENOMIC DNA]</scope>
    <source>
        <strain evidence="5 6">DSM 19612</strain>
    </source>
</reference>
<organism evidence="5 6">
    <name type="scientific">Salirhabdus euzebyi</name>
    <dbReference type="NCBI Taxonomy" id="394506"/>
    <lineage>
        <taxon>Bacteria</taxon>
        <taxon>Bacillati</taxon>
        <taxon>Bacillota</taxon>
        <taxon>Bacilli</taxon>
        <taxon>Bacillales</taxon>
        <taxon>Bacillaceae</taxon>
        <taxon>Salirhabdus</taxon>
    </lineage>
</organism>
<sequence>MKLKLLFLLSISIIIICIFYIVDLLNQDFVLNKEDEYDSTINIWITSSGLAPSLDQFENEYNVKVNVRQFNDKEALMEELTLSNVTSELPDVIEVNDHDGMDEIVKQYDVYPIERISSDLLTQFHPSIHKSFTYQDKLYAYPLGMEIPLLFVNESLLRNHYTDGETLFPFEKHLGKYKEIQDKINENNNIQPFWLFHFDEQIPFYWEAKVASTIGPTNASFDDMWNDLVNVYQLVPPLDNHMAITRFANLEVGALVSTSVHLQTVQELIGNSFEFDVIPFIPNSYPILVSGHGLVVMNENEMVDELFTFLNKEEIQLQFLGKNGWLPAAKTLMEDTAFVHDLPMSKYISELLQYEHLFIGTEIEEASRESWTDIKNKAIEIEK</sequence>
<dbReference type="GO" id="GO:0015768">
    <property type="term" value="P:maltose transport"/>
    <property type="evidence" value="ECO:0007669"/>
    <property type="project" value="TreeGrafter"/>
</dbReference>
<name>A0A841Q881_9BACI</name>
<comment type="caution">
    <text evidence="5">The sequence shown here is derived from an EMBL/GenBank/DDBJ whole genome shotgun (WGS) entry which is preliminary data.</text>
</comment>
<evidence type="ECO:0000256" key="1">
    <source>
        <dbReference type="ARBA" id="ARBA00008520"/>
    </source>
</evidence>
<accession>A0A841Q881</accession>
<dbReference type="EMBL" id="JACHGH010000010">
    <property type="protein sequence ID" value="MBB6454606.1"/>
    <property type="molecule type" value="Genomic_DNA"/>
</dbReference>
<dbReference type="GO" id="GO:0055052">
    <property type="term" value="C:ATP-binding cassette (ABC) transporter complex, substrate-binding subunit-containing"/>
    <property type="evidence" value="ECO:0007669"/>
    <property type="project" value="TreeGrafter"/>
</dbReference>
<keyword evidence="3" id="KW-0732">Signal</keyword>
<dbReference type="Gene3D" id="3.40.190.10">
    <property type="entry name" value="Periplasmic binding protein-like II"/>
    <property type="match status" value="2"/>
</dbReference>
<keyword evidence="4" id="KW-0812">Transmembrane</keyword>
<keyword evidence="4" id="KW-0472">Membrane</keyword>
<evidence type="ECO:0000256" key="3">
    <source>
        <dbReference type="ARBA" id="ARBA00022729"/>
    </source>
</evidence>
<evidence type="ECO:0000256" key="4">
    <source>
        <dbReference type="SAM" id="Phobius"/>
    </source>
</evidence>
<dbReference type="AlphaFoldDB" id="A0A841Q881"/>
<protein>
    <submittedName>
        <fullName evidence="5">ABC-type glycerol-3-phosphate transport system substrate-binding protein</fullName>
    </submittedName>
</protein>
<evidence type="ECO:0000313" key="6">
    <source>
        <dbReference type="Proteomes" id="UP000581688"/>
    </source>
</evidence>
<evidence type="ECO:0000256" key="2">
    <source>
        <dbReference type="ARBA" id="ARBA00022448"/>
    </source>
</evidence>
<dbReference type="Pfam" id="PF13416">
    <property type="entry name" value="SBP_bac_8"/>
    <property type="match status" value="1"/>
</dbReference>
<feature type="transmembrane region" description="Helical" evidence="4">
    <location>
        <begin position="5"/>
        <end position="22"/>
    </location>
</feature>
<keyword evidence="2" id="KW-0813">Transport</keyword>
<keyword evidence="4" id="KW-1133">Transmembrane helix</keyword>